<evidence type="ECO:0000313" key="2">
    <source>
        <dbReference type="EMBL" id="RUP51400.1"/>
    </source>
</evidence>
<evidence type="ECO:0000313" key="3">
    <source>
        <dbReference type="Proteomes" id="UP000268093"/>
    </source>
</evidence>
<accession>A0A433DKL8</accession>
<comment type="caution">
    <text evidence="2">The sequence shown here is derived from an EMBL/GenBank/DDBJ whole genome shotgun (WGS) entry which is preliminary data.</text>
</comment>
<sequence>MYQFMMHTQVRGEPLPNCQAPCLCSGGNARKIIRAVPIFMTHPNREKYPFREKPHAHNLRQYWVMNAHHRHLTSLGRTSPTREKGNSDHFVPGHEVSSIAW</sequence>
<keyword evidence="3" id="KW-1185">Reference proteome</keyword>
<name>A0A433DKL8_9FUNG</name>
<protein>
    <submittedName>
        <fullName evidence="2">Uncharacterized protein</fullName>
    </submittedName>
</protein>
<dbReference type="EMBL" id="RBNI01000754">
    <property type="protein sequence ID" value="RUP51400.1"/>
    <property type="molecule type" value="Genomic_DNA"/>
</dbReference>
<reference evidence="2 3" key="1">
    <citation type="journal article" date="2018" name="New Phytol.">
        <title>Phylogenomics of Endogonaceae and evolution of mycorrhizas within Mucoromycota.</title>
        <authorList>
            <person name="Chang Y."/>
            <person name="Desiro A."/>
            <person name="Na H."/>
            <person name="Sandor L."/>
            <person name="Lipzen A."/>
            <person name="Clum A."/>
            <person name="Barry K."/>
            <person name="Grigoriev I.V."/>
            <person name="Martin F.M."/>
            <person name="Stajich J.E."/>
            <person name="Smith M.E."/>
            <person name="Bonito G."/>
            <person name="Spatafora J.W."/>
        </authorList>
    </citation>
    <scope>NUCLEOTIDE SEQUENCE [LARGE SCALE GENOMIC DNA]</scope>
    <source>
        <strain evidence="2 3">GMNB39</strain>
    </source>
</reference>
<dbReference type="Proteomes" id="UP000268093">
    <property type="component" value="Unassembled WGS sequence"/>
</dbReference>
<gene>
    <name evidence="2" type="ORF">BC936DRAFT_148384</name>
</gene>
<feature type="region of interest" description="Disordered" evidence="1">
    <location>
        <begin position="75"/>
        <end position="101"/>
    </location>
</feature>
<organism evidence="2 3">
    <name type="scientific">Jimgerdemannia flammicorona</name>
    <dbReference type="NCBI Taxonomy" id="994334"/>
    <lineage>
        <taxon>Eukaryota</taxon>
        <taxon>Fungi</taxon>
        <taxon>Fungi incertae sedis</taxon>
        <taxon>Mucoromycota</taxon>
        <taxon>Mucoromycotina</taxon>
        <taxon>Endogonomycetes</taxon>
        <taxon>Endogonales</taxon>
        <taxon>Endogonaceae</taxon>
        <taxon>Jimgerdemannia</taxon>
    </lineage>
</organism>
<proteinExistence type="predicted"/>
<evidence type="ECO:0000256" key="1">
    <source>
        <dbReference type="SAM" id="MobiDB-lite"/>
    </source>
</evidence>
<dbReference type="AlphaFoldDB" id="A0A433DKL8"/>